<feature type="domain" description="Bicarbonate transporter-like transmembrane" evidence="7">
    <location>
        <begin position="237"/>
        <end position="562"/>
    </location>
</feature>
<feature type="transmembrane region" description="Helical" evidence="6">
    <location>
        <begin position="516"/>
        <end position="542"/>
    </location>
</feature>
<feature type="region of interest" description="Disordered" evidence="5">
    <location>
        <begin position="1"/>
        <end position="56"/>
    </location>
</feature>
<organism evidence="8 10">
    <name type="scientific">Gibberella zeae</name>
    <name type="common">Wheat head blight fungus</name>
    <name type="synonym">Fusarium graminearum</name>
    <dbReference type="NCBI Taxonomy" id="5518"/>
    <lineage>
        <taxon>Eukaryota</taxon>
        <taxon>Fungi</taxon>
        <taxon>Dikarya</taxon>
        <taxon>Ascomycota</taxon>
        <taxon>Pezizomycotina</taxon>
        <taxon>Sordariomycetes</taxon>
        <taxon>Hypocreomycetidae</taxon>
        <taxon>Hypocreales</taxon>
        <taxon>Nectriaceae</taxon>
        <taxon>Fusarium</taxon>
    </lineage>
</organism>
<dbReference type="CDD" id="cd05323">
    <property type="entry name" value="ADH_SDR_c_like"/>
    <property type="match status" value="1"/>
</dbReference>
<dbReference type="PRINTS" id="PR00081">
    <property type="entry name" value="GDHRDH"/>
</dbReference>
<dbReference type="Pfam" id="PF00955">
    <property type="entry name" value="HCO3_cotransp"/>
    <property type="match status" value="2"/>
</dbReference>
<dbReference type="PANTHER" id="PTHR11453">
    <property type="entry name" value="ANION EXCHANGE PROTEIN"/>
    <property type="match status" value="1"/>
</dbReference>
<comment type="subcellular location">
    <subcellularLocation>
        <location evidence="1">Membrane</location>
        <topology evidence="1">Multi-pass membrane protein</topology>
    </subcellularLocation>
</comment>
<gene>
    <name evidence="9" type="ORF">FUG_LOCUS615</name>
    <name evidence="8" type="ORF">MDCFG202_LOCUS142738</name>
</gene>
<accession>A0A2H3G0F5</accession>
<dbReference type="GO" id="GO:0080139">
    <property type="term" value="F:borate efflux transmembrane transporter activity"/>
    <property type="evidence" value="ECO:0007669"/>
    <property type="project" value="TreeGrafter"/>
</dbReference>
<feature type="domain" description="Bicarbonate transporter-like transmembrane" evidence="7">
    <location>
        <begin position="65"/>
        <end position="232"/>
    </location>
</feature>
<dbReference type="Pfam" id="PF00106">
    <property type="entry name" value="adh_short"/>
    <property type="match status" value="1"/>
</dbReference>
<feature type="transmembrane region" description="Helical" evidence="6">
    <location>
        <begin position="91"/>
        <end position="110"/>
    </location>
</feature>
<evidence type="ECO:0000313" key="8">
    <source>
        <dbReference type="EMBL" id="CAG1976135.1"/>
    </source>
</evidence>
<keyword evidence="3 6" id="KW-1133">Transmembrane helix</keyword>
<evidence type="ECO:0000256" key="4">
    <source>
        <dbReference type="ARBA" id="ARBA00023136"/>
    </source>
</evidence>
<proteinExistence type="predicted"/>
<evidence type="ECO:0000313" key="10">
    <source>
        <dbReference type="Proteomes" id="UP000746612"/>
    </source>
</evidence>
<dbReference type="InterPro" id="IPR011531">
    <property type="entry name" value="HCO3_transpt-like_TM_dom"/>
</dbReference>
<feature type="transmembrane region" description="Helical" evidence="6">
    <location>
        <begin position="270"/>
        <end position="290"/>
    </location>
</feature>
<evidence type="ECO:0000256" key="1">
    <source>
        <dbReference type="ARBA" id="ARBA00004141"/>
    </source>
</evidence>
<evidence type="ECO:0000256" key="3">
    <source>
        <dbReference type="ARBA" id="ARBA00022989"/>
    </source>
</evidence>
<dbReference type="GO" id="GO:0005452">
    <property type="term" value="F:solute:inorganic anion antiporter activity"/>
    <property type="evidence" value="ECO:0007669"/>
    <property type="project" value="InterPro"/>
</dbReference>
<dbReference type="Gene3D" id="3.40.50.720">
    <property type="entry name" value="NAD(P)-binding Rossmann-like Domain"/>
    <property type="match status" value="1"/>
</dbReference>
<dbReference type="InterPro" id="IPR036291">
    <property type="entry name" value="NAD(P)-bd_dom_sf"/>
</dbReference>
<dbReference type="GO" id="GO:0000324">
    <property type="term" value="C:fungal-type vacuole"/>
    <property type="evidence" value="ECO:0007669"/>
    <property type="project" value="TreeGrafter"/>
</dbReference>
<reference evidence="9" key="1">
    <citation type="submission" date="2019-04" db="EMBL/GenBank/DDBJ databases">
        <authorList>
            <person name="Melise S."/>
            <person name="Noan J."/>
            <person name="Okalmin O."/>
        </authorList>
    </citation>
    <scope>NUCLEOTIDE SEQUENCE</scope>
    <source>
        <strain evidence="9">FN9</strain>
    </source>
</reference>
<dbReference type="EMBL" id="CAJPIJ010000104">
    <property type="protein sequence ID" value="CAG1976135.1"/>
    <property type="molecule type" value="Genomic_DNA"/>
</dbReference>
<feature type="transmembrane region" description="Helical" evidence="6">
    <location>
        <begin position="331"/>
        <end position="348"/>
    </location>
</feature>
<feature type="transmembrane region" description="Helical" evidence="6">
    <location>
        <begin position="176"/>
        <end position="196"/>
    </location>
</feature>
<dbReference type="GO" id="GO:0006820">
    <property type="term" value="P:monoatomic anion transport"/>
    <property type="evidence" value="ECO:0007669"/>
    <property type="project" value="InterPro"/>
</dbReference>
<feature type="transmembrane region" description="Helical" evidence="6">
    <location>
        <begin position="203"/>
        <end position="221"/>
    </location>
</feature>
<dbReference type="GO" id="GO:0050801">
    <property type="term" value="P:monoatomic ion homeostasis"/>
    <property type="evidence" value="ECO:0007669"/>
    <property type="project" value="TreeGrafter"/>
</dbReference>
<keyword evidence="2 6" id="KW-0812">Transmembrane</keyword>
<dbReference type="SUPFAM" id="SSF51735">
    <property type="entry name" value="NAD(P)-binding Rossmann-fold domains"/>
    <property type="match status" value="1"/>
</dbReference>
<sequence length="904" mass="100164">MARLETEPVLDSIDIERRPTFGSANTVTPNTNTQDAPGVTADHSDPPSQESRSSKYFGKEGSLRPFRLLKEDVINLKGRYLSDWQVFNQQVVASAVYIFFTNLLPGITFASDLYTLTGKSWGTIEVVFSTGLCGLIFSLFSGQPLTILGVTGPFSVLAENVYELCDKHFHVEFLPVMAWTLIHAGWMHYLLAIFNAHDWTMQYVTHFSADIFSLLNSVIYFHKAAMELKRTHARVSLAAFLYAVLGAIGTCLLAILLSTANSWKPVFHRYVRLGLTEYAAAISIIFWIGIPYIGELASLDHIRLEVQTSFRPTNPDRTTFFVRFWEAPIEWVFLSIIPGAIVTVLFYFDHEISSIICTVERYGTKKPGGYAWDVALLGTTTIICGILGIPPANGLLPQAPLHSESLMHYVLESPPAEEGEQPEAPRHVARTYEQRYSHFIQAALILVFVSPPLQKLLGLTQTSVLAGLFLFMGYQSLSVNPILERIVNLLTAPSDLPELPTGVSWLGIHMYTITQIIMTSVVFGVTLTVAAPAFPLIIIALVPIRLSVMNRIWSRETLRRVDGWACREGKPEDDPIPVQTIGHEEKPTTNIDKSALVLHMMEHIHGKYAFVTGGGSGINLCFVRLLLQNGFSVLIVDRRLRVEAQQLMEQYPFEGDNSKAELLFQETDVTSWPQLTAAWKTALEKFPKVDIVVAGAGLFEPPWYSFWDAPKTETNKKTVSQDDADADPGHYRVLDVNLVSPIRLSQLAIGYWTKAKHKGCLIHVGSIAGYAAAITTPLYFASKHGLHGFVRSLGGLRDKLDIRVACVAPGATATPMWSEDPTKEVMLEQDTILISPEEVAQGMWRLVIDPELGDGTILEVTKGATRVVPLYNAPAPTGEGVMVPGYADSVGEIYERLKDEGLDV</sequence>
<dbReference type="InterPro" id="IPR002347">
    <property type="entry name" value="SDR_fam"/>
</dbReference>
<evidence type="ECO:0000256" key="2">
    <source>
        <dbReference type="ARBA" id="ARBA00022692"/>
    </source>
</evidence>
<dbReference type="AlphaFoldDB" id="A0A2H3G0F5"/>
<reference evidence="8" key="2">
    <citation type="submission" date="2021-03" db="EMBL/GenBank/DDBJ databases">
        <authorList>
            <person name="Alouane T."/>
            <person name="Langin T."/>
            <person name="Bonhomme L."/>
        </authorList>
    </citation>
    <scope>NUCLEOTIDE SEQUENCE</scope>
    <source>
        <strain evidence="8">MDC_Fg202</strain>
    </source>
</reference>
<feature type="transmembrane region" description="Helical" evidence="6">
    <location>
        <begin position="465"/>
        <end position="483"/>
    </location>
</feature>
<evidence type="ECO:0000256" key="6">
    <source>
        <dbReference type="SAM" id="Phobius"/>
    </source>
</evidence>
<feature type="compositionally biased region" description="Polar residues" evidence="5">
    <location>
        <begin position="22"/>
        <end position="35"/>
    </location>
</feature>
<dbReference type="PANTHER" id="PTHR11453:SF82">
    <property type="entry name" value="BORON TRANSPORTER 1"/>
    <property type="match status" value="1"/>
</dbReference>
<evidence type="ECO:0000313" key="9">
    <source>
        <dbReference type="EMBL" id="VIO51843.1"/>
    </source>
</evidence>
<dbReference type="GO" id="GO:0005886">
    <property type="term" value="C:plasma membrane"/>
    <property type="evidence" value="ECO:0007669"/>
    <property type="project" value="TreeGrafter"/>
</dbReference>
<dbReference type="InterPro" id="IPR003020">
    <property type="entry name" value="HCO3_transpt_euk"/>
</dbReference>
<evidence type="ECO:0000256" key="5">
    <source>
        <dbReference type="SAM" id="MobiDB-lite"/>
    </source>
</evidence>
<dbReference type="EMBL" id="CAAKMV010000011">
    <property type="protein sequence ID" value="VIO51843.1"/>
    <property type="molecule type" value="Genomic_DNA"/>
</dbReference>
<keyword evidence="4 6" id="KW-0472">Membrane</keyword>
<dbReference type="Gene3D" id="1.10.287.570">
    <property type="entry name" value="Helical hairpin bin"/>
    <property type="match status" value="1"/>
</dbReference>
<feature type="transmembrane region" description="Helical" evidence="6">
    <location>
        <begin position="233"/>
        <end position="258"/>
    </location>
</feature>
<feature type="transmembrane region" description="Helical" evidence="6">
    <location>
        <begin position="122"/>
        <end position="140"/>
    </location>
</feature>
<dbReference type="Proteomes" id="UP000746612">
    <property type="component" value="Unassembled WGS sequence"/>
</dbReference>
<protein>
    <recommendedName>
        <fullName evidence="7">Bicarbonate transporter-like transmembrane domain-containing protein</fullName>
    </recommendedName>
</protein>
<feature type="transmembrane region" description="Helical" evidence="6">
    <location>
        <begin position="369"/>
        <end position="389"/>
    </location>
</feature>
<evidence type="ECO:0000259" key="7">
    <source>
        <dbReference type="Pfam" id="PF00955"/>
    </source>
</evidence>
<name>A0A2H3G0F5_GIBZA</name>